<gene>
    <name evidence="4" type="ORF">DPMN_156740</name>
</gene>
<dbReference type="AlphaFoldDB" id="A0A9D4FW72"/>
<protein>
    <submittedName>
        <fullName evidence="4">Uncharacterized protein</fullName>
    </submittedName>
</protein>
<evidence type="ECO:0000313" key="4">
    <source>
        <dbReference type="EMBL" id="KAH3803042.1"/>
    </source>
</evidence>
<reference evidence="4" key="2">
    <citation type="submission" date="2020-11" db="EMBL/GenBank/DDBJ databases">
        <authorList>
            <person name="McCartney M.A."/>
            <person name="Auch B."/>
            <person name="Kono T."/>
            <person name="Mallez S."/>
            <person name="Becker A."/>
            <person name="Gohl D.M."/>
            <person name="Silverstein K.A.T."/>
            <person name="Koren S."/>
            <person name="Bechman K.B."/>
            <person name="Herman A."/>
            <person name="Abrahante J.E."/>
            <person name="Garbe J."/>
        </authorList>
    </citation>
    <scope>NUCLEOTIDE SEQUENCE</scope>
    <source>
        <strain evidence="4">Duluth1</strain>
        <tissue evidence="4">Whole animal</tissue>
    </source>
</reference>
<dbReference type="Proteomes" id="UP000828390">
    <property type="component" value="Unassembled WGS sequence"/>
</dbReference>
<comment type="caution">
    <text evidence="4">The sequence shown here is derived from an EMBL/GenBank/DDBJ whole genome shotgun (WGS) entry which is preliminary data.</text>
</comment>
<feature type="compositionally biased region" description="Acidic residues" evidence="3">
    <location>
        <begin position="41"/>
        <end position="63"/>
    </location>
</feature>
<keyword evidence="1" id="KW-0547">Nucleotide-binding</keyword>
<dbReference type="GO" id="GO:0005525">
    <property type="term" value="F:GTP binding"/>
    <property type="evidence" value="ECO:0007669"/>
    <property type="project" value="UniProtKB-KW"/>
</dbReference>
<evidence type="ECO:0000313" key="5">
    <source>
        <dbReference type="Proteomes" id="UP000828390"/>
    </source>
</evidence>
<evidence type="ECO:0000256" key="3">
    <source>
        <dbReference type="SAM" id="MobiDB-lite"/>
    </source>
</evidence>
<accession>A0A9D4FW72</accession>
<organism evidence="4 5">
    <name type="scientific">Dreissena polymorpha</name>
    <name type="common">Zebra mussel</name>
    <name type="synonym">Mytilus polymorpha</name>
    <dbReference type="NCBI Taxonomy" id="45954"/>
    <lineage>
        <taxon>Eukaryota</taxon>
        <taxon>Metazoa</taxon>
        <taxon>Spiralia</taxon>
        <taxon>Lophotrochozoa</taxon>
        <taxon>Mollusca</taxon>
        <taxon>Bivalvia</taxon>
        <taxon>Autobranchia</taxon>
        <taxon>Heteroconchia</taxon>
        <taxon>Euheterodonta</taxon>
        <taxon>Imparidentia</taxon>
        <taxon>Neoheterodontei</taxon>
        <taxon>Myida</taxon>
        <taxon>Dreissenoidea</taxon>
        <taxon>Dreissenidae</taxon>
        <taxon>Dreissena</taxon>
    </lineage>
</organism>
<dbReference type="GO" id="GO:0003924">
    <property type="term" value="F:GTPase activity"/>
    <property type="evidence" value="ECO:0007669"/>
    <property type="project" value="InterPro"/>
</dbReference>
<sequence>MTSRSGSGPTAIGGCLAAVFQTTIPIGRLDLTSWENKIEADQTEIADDDGRDSDKDDDDDEEVETIDDAAVGDEANRSGEGLTRHDAFSNGVLTIGCVGDWNLFLSLYDKGGITPLAFLMRRTLGHTKHFQTILLTPTVRLCDCPGLVFPYKIDKNLQKAYTVGINPATSQLGARLSPGPSKLLTLKPVDEDADPRNHKWTPLDVCECMSKLSPPQNFL</sequence>
<evidence type="ECO:0000256" key="1">
    <source>
        <dbReference type="ARBA" id="ARBA00022741"/>
    </source>
</evidence>
<keyword evidence="5" id="KW-1185">Reference proteome</keyword>
<proteinExistence type="predicted"/>
<dbReference type="PANTHER" id="PTHR45709:SF3">
    <property type="entry name" value="GUANINE NUCLEOTIDE-BINDING PROTEIN-LIKE 1"/>
    <property type="match status" value="1"/>
</dbReference>
<dbReference type="InterPro" id="IPR043358">
    <property type="entry name" value="GNL1-like"/>
</dbReference>
<keyword evidence="2" id="KW-0342">GTP-binding</keyword>
<name>A0A9D4FW72_DREPO</name>
<dbReference type="PANTHER" id="PTHR45709">
    <property type="entry name" value="LARGE SUBUNIT GTPASE 1 HOMOLOG-RELATED"/>
    <property type="match status" value="1"/>
</dbReference>
<feature type="region of interest" description="Disordered" evidence="3">
    <location>
        <begin position="40"/>
        <end position="63"/>
    </location>
</feature>
<reference evidence="4" key="1">
    <citation type="journal article" date="2019" name="bioRxiv">
        <title>The Genome of the Zebra Mussel, Dreissena polymorpha: A Resource for Invasive Species Research.</title>
        <authorList>
            <person name="McCartney M.A."/>
            <person name="Auch B."/>
            <person name="Kono T."/>
            <person name="Mallez S."/>
            <person name="Zhang Y."/>
            <person name="Obille A."/>
            <person name="Becker A."/>
            <person name="Abrahante J.E."/>
            <person name="Garbe J."/>
            <person name="Badalamenti J.P."/>
            <person name="Herman A."/>
            <person name="Mangelson H."/>
            <person name="Liachko I."/>
            <person name="Sullivan S."/>
            <person name="Sone E.D."/>
            <person name="Koren S."/>
            <person name="Silverstein K.A.T."/>
            <person name="Beckman K.B."/>
            <person name="Gohl D.M."/>
        </authorList>
    </citation>
    <scope>NUCLEOTIDE SEQUENCE</scope>
    <source>
        <strain evidence="4">Duluth1</strain>
        <tissue evidence="4">Whole animal</tissue>
    </source>
</reference>
<dbReference type="EMBL" id="JAIWYP010000007">
    <property type="protein sequence ID" value="KAH3803042.1"/>
    <property type="molecule type" value="Genomic_DNA"/>
</dbReference>
<dbReference type="PROSITE" id="PS51257">
    <property type="entry name" value="PROKAR_LIPOPROTEIN"/>
    <property type="match status" value="1"/>
</dbReference>
<evidence type="ECO:0000256" key="2">
    <source>
        <dbReference type="ARBA" id="ARBA00023134"/>
    </source>
</evidence>